<sequence>MESSQIQPLSEPEALKIVNDFYSKHGFEVHRIDTDKLPQGQKAPDFLAKNVENRFLCEVKAPRLVLDDVTKLYKWDTTFNKIRARIHTATKQFREYDPKVTYPRVLVFTSNHPLLNWTSFVHNIVGAIKIGDNVIRDYNGKFFVKETTKELEYIDIYVWMQINYMNRRSIIEMSFYVSMKNAKDPIIQKLLMSLKPYPEENIKRPNFGALLKKL</sequence>
<proteinExistence type="predicted"/>
<evidence type="ECO:0000313" key="1">
    <source>
        <dbReference type="EMBL" id="PJE62956.1"/>
    </source>
</evidence>
<accession>A0A2M8KSQ6</accession>
<organism evidence="1 2">
    <name type="scientific">Candidatus Roizmanbacteria bacterium CG10_big_fil_rev_8_21_14_0_10_39_6</name>
    <dbReference type="NCBI Taxonomy" id="1974853"/>
    <lineage>
        <taxon>Bacteria</taxon>
        <taxon>Candidatus Roizmaniibacteriota</taxon>
    </lineage>
</organism>
<evidence type="ECO:0000313" key="2">
    <source>
        <dbReference type="Proteomes" id="UP000229554"/>
    </source>
</evidence>
<protein>
    <submittedName>
        <fullName evidence="1">Uncharacterized protein</fullName>
    </submittedName>
</protein>
<reference evidence="2" key="1">
    <citation type="submission" date="2017-09" db="EMBL/GenBank/DDBJ databases">
        <title>Depth-based differentiation of microbial function through sediment-hosted aquifers and enrichment of novel symbionts in the deep terrestrial subsurface.</title>
        <authorList>
            <person name="Probst A.J."/>
            <person name="Ladd B."/>
            <person name="Jarett J.K."/>
            <person name="Geller-Mcgrath D.E."/>
            <person name="Sieber C.M.K."/>
            <person name="Emerson J.B."/>
            <person name="Anantharaman K."/>
            <person name="Thomas B.C."/>
            <person name="Malmstrom R."/>
            <person name="Stieglmeier M."/>
            <person name="Klingl A."/>
            <person name="Woyke T."/>
            <person name="Ryan C.M."/>
            <person name="Banfield J.F."/>
        </authorList>
    </citation>
    <scope>NUCLEOTIDE SEQUENCE [LARGE SCALE GENOMIC DNA]</scope>
</reference>
<dbReference type="Proteomes" id="UP000229554">
    <property type="component" value="Unassembled WGS sequence"/>
</dbReference>
<comment type="caution">
    <text evidence="1">The sequence shown here is derived from an EMBL/GenBank/DDBJ whole genome shotgun (WGS) entry which is preliminary data.</text>
</comment>
<dbReference type="AlphaFoldDB" id="A0A2M8KSQ6"/>
<dbReference type="EMBL" id="PFED01000092">
    <property type="protein sequence ID" value="PJE62956.1"/>
    <property type="molecule type" value="Genomic_DNA"/>
</dbReference>
<name>A0A2M8KSQ6_9BACT</name>
<gene>
    <name evidence="1" type="ORF">COU88_02160</name>
</gene>